<keyword evidence="1" id="KW-1133">Transmembrane helix</keyword>
<keyword evidence="1" id="KW-0472">Membrane</keyword>
<organism evidence="2 3">
    <name type="scientific">Oldenlandia corymbosa var. corymbosa</name>
    <dbReference type="NCBI Taxonomy" id="529605"/>
    <lineage>
        <taxon>Eukaryota</taxon>
        <taxon>Viridiplantae</taxon>
        <taxon>Streptophyta</taxon>
        <taxon>Embryophyta</taxon>
        <taxon>Tracheophyta</taxon>
        <taxon>Spermatophyta</taxon>
        <taxon>Magnoliopsida</taxon>
        <taxon>eudicotyledons</taxon>
        <taxon>Gunneridae</taxon>
        <taxon>Pentapetalae</taxon>
        <taxon>asterids</taxon>
        <taxon>lamiids</taxon>
        <taxon>Gentianales</taxon>
        <taxon>Rubiaceae</taxon>
        <taxon>Rubioideae</taxon>
        <taxon>Spermacoceae</taxon>
        <taxon>Hedyotis-Oldenlandia complex</taxon>
        <taxon>Oldenlandia</taxon>
    </lineage>
</organism>
<dbReference type="Proteomes" id="UP001161247">
    <property type="component" value="Chromosome 4"/>
</dbReference>
<feature type="transmembrane region" description="Helical" evidence="1">
    <location>
        <begin position="34"/>
        <end position="56"/>
    </location>
</feature>
<reference evidence="2" key="1">
    <citation type="submission" date="2023-03" db="EMBL/GenBank/DDBJ databases">
        <authorList>
            <person name="Julca I."/>
        </authorList>
    </citation>
    <scope>NUCLEOTIDE SEQUENCE</scope>
</reference>
<accession>A0AAV1DCT4</accession>
<keyword evidence="1" id="KW-0812">Transmembrane</keyword>
<name>A0AAV1DCT4_OLDCO</name>
<dbReference type="AlphaFoldDB" id="A0AAV1DCT4"/>
<feature type="transmembrane region" description="Helical" evidence="1">
    <location>
        <begin position="86"/>
        <end position="107"/>
    </location>
</feature>
<evidence type="ECO:0000256" key="1">
    <source>
        <dbReference type="SAM" id="Phobius"/>
    </source>
</evidence>
<keyword evidence="3" id="KW-1185">Reference proteome</keyword>
<sequence>MNPKLFANLLATVITLCFVLHAFAEGAWLKALGIFVVGLLVVAVLVNFGEIVSFLASMHHLLVKEVTAAAILVVGDIGETVMVVSILCYSVSVVLLGGMFTVVSYAYNEGLKKTLSMVAAFFLIIVKGEFLIGGFALLAFLIVYRNHEKEHTLHKLTNSITTNIFDEDLTGAALLVIWTKFVDTIRAYC</sequence>
<evidence type="ECO:0000313" key="2">
    <source>
        <dbReference type="EMBL" id="CAI9104627.1"/>
    </source>
</evidence>
<dbReference type="EMBL" id="OX459121">
    <property type="protein sequence ID" value="CAI9104627.1"/>
    <property type="molecule type" value="Genomic_DNA"/>
</dbReference>
<feature type="transmembrane region" description="Helical" evidence="1">
    <location>
        <begin position="119"/>
        <end position="144"/>
    </location>
</feature>
<protein>
    <submittedName>
        <fullName evidence="2">OLC1v1003334C1</fullName>
    </submittedName>
</protein>
<gene>
    <name evidence="2" type="ORF">OLC1_LOCUS13522</name>
</gene>
<evidence type="ECO:0000313" key="3">
    <source>
        <dbReference type="Proteomes" id="UP001161247"/>
    </source>
</evidence>
<proteinExistence type="predicted"/>